<keyword evidence="1" id="KW-1133">Transmembrane helix</keyword>
<dbReference type="AlphaFoldDB" id="I3CK64"/>
<dbReference type="HOGENOM" id="CLU_2663656_0_0_6"/>
<sequence>MTPEELAKFHEDFLKIRHKIRTDVHLMEFFEKYEFSLEHIYISHMEKDIFAMRLLLWSSFILSTLIFLLSLFAGW</sequence>
<accession>I3CK64</accession>
<evidence type="ECO:0000256" key="1">
    <source>
        <dbReference type="SAM" id="Phobius"/>
    </source>
</evidence>
<dbReference type="Proteomes" id="UP000005744">
    <property type="component" value="Unassembled WGS sequence"/>
</dbReference>
<proteinExistence type="predicted"/>
<organism evidence="2 3">
    <name type="scientific">Beggiatoa alba B18LD</name>
    <dbReference type="NCBI Taxonomy" id="395493"/>
    <lineage>
        <taxon>Bacteria</taxon>
        <taxon>Pseudomonadati</taxon>
        <taxon>Pseudomonadota</taxon>
        <taxon>Gammaproteobacteria</taxon>
        <taxon>Thiotrichales</taxon>
        <taxon>Thiotrichaceae</taxon>
        <taxon>Beggiatoa</taxon>
    </lineage>
</organism>
<dbReference type="STRING" id="395493.BegalDRAFT_3183"/>
<evidence type="ECO:0000313" key="2">
    <source>
        <dbReference type="EMBL" id="EIJ44007.1"/>
    </source>
</evidence>
<keyword evidence="1" id="KW-0472">Membrane</keyword>
<reference evidence="2 3" key="1">
    <citation type="submission" date="2011-11" db="EMBL/GenBank/DDBJ databases">
        <title>Improved High-Quality Draft sequence of Beggiatoa alba B18lD.</title>
        <authorList>
            <consortium name="US DOE Joint Genome Institute"/>
            <person name="Lucas S."/>
            <person name="Han J."/>
            <person name="Lapidus A."/>
            <person name="Cheng J.-F."/>
            <person name="Goodwin L."/>
            <person name="Pitluck S."/>
            <person name="Peters L."/>
            <person name="Mikhailova N."/>
            <person name="Held B."/>
            <person name="Detter J.C."/>
            <person name="Han C."/>
            <person name="Tapia R."/>
            <person name="Land M."/>
            <person name="Hauser L."/>
            <person name="Kyrpides N."/>
            <person name="Ivanova N."/>
            <person name="Pagani I."/>
            <person name="Samuel K."/>
            <person name="Teske A."/>
            <person name="Mueller J."/>
            <person name="Woyke T."/>
        </authorList>
    </citation>
    <scope>NUCLEOTIDE SEQUENCE [LARGE SCALE GENOMIC DNA]</scope>
    <source>
        <strain evidence="2 3">B18LD</strain>
    </source>
</reference>
<gene>
    <name evidence="2" type="ORF">BegalDRAFT_3183</name>
</gene>
<protein>
    <submittedName>
        <fullName evidence="2">Uncharacterized protein</fullName>
    </submittedName>
</protein>
<feature type="transmembrane region" description="Helical" evidence="1">
    <location>
        <begin position="54"/>
        <end position="73"/>
    </location>
</feature>
<name>I3CK64_9GAMM</name>
<keyword evidence="3" id="KW-1185">Reference proteome</keyword>
<keyword evidence="1" id="KW-0812">Transmembrane</keyword>
<evidence type="ECO:0000313" key="3">
    <source>
        <dbReference type="Proteomes" id="UP000005744"/>
    </source>
</evidence>
<dbReference type="EMBL" id="JH600070">
    <property type="protein sequence ID" value="EIJ44007.1"/>
    <property type="molecule type" value="Genomic_DNA"/>
</dbReference>